<dbReference type="GO" id="GO:0015288">
    <property type="term" value="F:porin activity"/>
    <property type="evidence" value="ECO:0007669"/>
    <property type="project" value="InterPro"/>
</dbReference>
<dbReference type="InterPro" id="IPR023614">
    <property type="entry name" value="Porin_dom_sf"/>
</dbReference>
<comment type="caution">
    <text evidence="3">The sequence shown here is derived from an EMBL/GenBank/DDBJ whole genome shotgun (WGS) entry which is preliminary data.</text>
</comment>
<dbReference type="SUPFAM" id="SSF56935">
    <property type="entry name" value="Porins"/>
    <property type="match status" value="1"/>
</dbReference>
<evidence type="ECO:0000313" key="3">
    <source>
        <dbReference type="EMBL" id="MBB5223778.1"/>
    </source>
</evidence>
<evidence type="ECO:0000313" key="4">
    <source>
        <dbReference type="Proteomes" id="UP000549457"/>
    </source>
</evidence>
<gene>
    <name evidence="3" type="ORF">HNP73_003732</name>
</gene>
<dbReference type="Proteomes" id="UP000549457">
    <property type="component" value="Unassembled WGS sequence"/>
</dbReference>
<reference evidence="3 4" key="1">
    <citation type="submission" date="2020-08" db="EMBL/GenBank/DDBJ databases">
        <title>Genomic Encyclopedia of Type Strains, Phase IV (KMG-IV): sequencing the most valuable type-strain genomes for metagenomic binning, comparative biology and taxonomic classification.</title>
        <authorList>
            <person name="Goeker M."/>
        </authorList>
    </citation>
    <scope>NUCLEOTIDE SEQUENCE [LARGE SCALE GENOMIC DNA]</scope>
    <source>
        <strain evidence="3 4">DSM 101730</strain>
    </source>
</reference>
<proteinExistence type="predicted"/>
<keyword evidence="4" id="KW-1185">Reference proteome</keyword>
<keyword evidence="1" id="KW-0732">Signal</keyword>
<dbReference type="Gene3D" id="2.40.160.10">
    <property type="entry name" value="Porin"/>
    <property type="match status" value="1"/>
</dbReference>
<sequence length="348" mass="35940">MKKVLFATTAFAGLAIAGVASAQGIALFGDARLGLGYNIQNDGTTWYGDDGEVQDDLRAVSRVRFGVNMTGETDSGITFGATIRADNSAGGHGGTEGQRAGEVFVSGSWGTLTFGDTNAADEQWVGDVPGDLSLTSLGERDETAFISNGGSFGNDYAGSFAANPAARPTVRYDFDIAGFGISASSNRDLDDITVGTGYSADFGGGTWAFGIGYNNFTGFTSTTGIDYEDGTQWSAGLKGEYENFSFGVTYVTTDMDGDSDPKFDSLLVGGEFGFDAFTLGAYYGNILKAEGVLADEAGGMTDLGDIDGNDTFAVTGKYDLGGGASINGGVGQDYNGDTVGDFGIKMAF</sequence>
<name>A0A840ST50_9RHOB</name>
<dbReference type="AlphaFoldDB" id="A0A840ST50"/>
<dbReference type="EMBL" id="JACHFM010000004">
    <property type="protein sequence ID" value="MBB5223778.1"/>
    <property type="molecule type" value="Genomic_DNA"/>
</dbReference>
<feature type="domain" description="Porin" evidence="2">
    <location>
        <begin position="7"/>
        <end position="337"/>
    </location>
</feature>
<dbReference type="RefSeq" id="WP_184153334.1">
    <property type="nucleotide sequence ID" value="NZ_JACHFM010000004.1"/>
</dbReference>
<organism evidence="3 4">
    <name type="scientific">Amaricoccus macauensis</name>
    <dbReference type="NCBI Taxonomy" id="57001"/>
    <lineage>
        <taxon>Bacteria</taxon>
        <taxon>Pseudomonadati</taxon>
        <taxon>Pseudomonadota</taxon>
        <taxon>Alphaproteobacteria</taxon>
        <taxon>Rhodobacterales</taxon>
        <taxon>Paracoccaceae</taxon>
        <taxon>Amaricoccus</taxon>
    </lineage>
</organism>
<protein>
    <submittedName>
        <fullName evidence="3">Outer membrane protein OmpU</fullName>
    </submittedName>
</protein>
<feature type="signal peptide" evidence="1">
    <location>
        <begin position="1"/>
        <end position="22"/>
    </location>
</feature>
<evidence type="ECO:0000256" key="1">
    <source>
        <dbReference type="SAM" id="SignalP"/>
    </source>
</evidence>
<feature type="chain" id="PRO_5032862589" evidence="1">
    <location>
        <begin position="23"/>
        <end position="348"/>
    </location>
</feature>
<dbReference type="GO" id="GO:0016020">
    <property type="term" value="C:membrane"/>
    <property type="evidence" value="ECO:0007669"/>
    <property type="project" value="InterPro"/>
</dbReference>
<evidence type="ECO:0000259" key="2">
    <source>
        <dbReference type="Pfam" id="PF13609"/>
    </source>
</evidence>
<accession>A0A840ST50</accession>
<dbReference type="Pfam" id="PF13609">
    <property type="entry name" value="Porin_4"/>
    <property type="match status" value="1"/>
</dbReference>
<dbReference type="InterPro" id="IPR033900">
    <property type="entry name" value="Gram_neg_porin_domain"/>
</dbReference>